<keyword evidence="4" id="KW-0902">Two-component regulatory system</keyword>
<reference evidence="11 12" key="1">
    <citation type="submission" date="2023-07" db="EMBL/GenBank/DDBJ databases">
        <title>Sorghum-associated microbial communities from plants grown in Nebraska, USA.</title>
        <authorList>
            <person name="Schachtman D."/>
        </authorList>
    </citation>
    <scope>NUCLEOTIDE SEQUENCE [LARGE SCALE GENOMIC DNA]</scope>
    <source>
        <strain evidence="11 12">CC482</strain>
    </source>
</reference>
<dbReference type="Pfam" id="PF12833">
    <property type="entry name" value="HTH_18"/>
    <property type="match status" value="1"/>
</dbReference>
<dbReference type="Proteomes" id="UP001229346">
    <property type="component" value="Unassembled WGS sequence"/>
</dbReference>
<protein>
    <submittedName>
        <fullName evidence="11">YesN/AraC family two-component response regulator</fullName>
    </submittedName>
</protein>
<proteinExistence type="predicted"/>
<evidence type="ECO:0000256" key="8">
    <source>
        <dbReference type="PROSITE-ProRule" id="PRU00169"/>
    </source>
</evidence>
<evidence type="ECO:0000256" key="1">
    <source>
        <dbReference type="ARBA" id="ARBA00004496"/>
    </source>
</evidence>
<dbReference type="RefSeq" id="WP_307202585.1">
    <property type="nucleotide sequence ID" value="NZ_JAUSSU010000003.1"/>
</dbReference>
<dbReference type="InterPro" id="IPR001789">
    <property type="entry name" value="Sig_transdc_resp-reg_receiver"/>
</dbReference>
<dbReference type="PROSITE" id="PS01124">
    <property type="entry name" value="HTH_ARAC_FAMILY_2"/>
    <property type="match status" value="1"/>
</dbReference>
<dbReference type="InterPro" id="IPR051552">
    <property type="entry name" value="HptR"/>
</dbReference>
<evidence type="ECO:0000313" key="12">
    <source>
        <dbReference type="Proteomes" id="UP001229346"/>
    </source>
</evidence>
<dbReference type="SMART" id="SM00448">
    <property type="entry name" value="REC"/>
    <property type="match status" value="1"/>
</dbReference>
<dbReference type="InterPro" id="IPR009057">
    <property type="entry name" value="Homeodomain-like_sf"/>
</dbReference>
<dbReference type="CDD" id="cd17536">
    <property type="entry name" value="REC_YesN-like"/>
    <property type="match status" value="1"/>
</dbReference>
<evidence type="ECO:0000259" key="9">
    <source>
        <dbReference type="PROSITE" id="PS01124"/>
    </source>
</evidence>
<dbReference type="EMBL" id="JAUSSU010000003">
    <property type="protein sequence ID" value="MDQ0112060.1"/>
    <property type="molecule type" value="Genomic_DNA"/>
</dbReference>
<dbReference type="InterPro" id="IPR018060">
    <property type="entry name" value="HTH_AraC"/>
</dbReference>
<accession>A0ABT9U050</accession>
<keyword evidence="6" id="KW-0238">DNA-binding</keyword>
<dbReference type="Pfam" id="PF00072">
    <property type="entry name" value="Response_reg"/>
    <property type="match status" value="1"/>
</dbReference>
<dbReference type="SMART" id="SM00342">
    <property type="entry name" value="HTH_ARAC"/>
    <property type="match status" value="1"/>
</dbReference>
<dbReference type="PROSITE" id="PS50110">
    <property type="entry name" value="RESPONSE_REGULATORY"/>
    <property type="match status" value="1"/>
</dbReference>
<name>A0ABT9U050_PAEHA</name>
<organism evidence="11 12">
    <name type="scientific">Paenibacillus harenae</name>
    <dbReference type="NCBI Taxonomy" id="306543"/>
    <lineage>
        <taxon>Bacteria</taxon>
        <taxon>Bacillati</taxon>
        <taxon>Bacillota</taxon>
        <taxon>Bacilli</taxon>
        <taxon>Bacillales</taxon>
        <taxon>Paenibacillaceae</taxon>
        <taxon>Paenibacillus</taxon>
    </lineage>
</organism>
<evidence type="ECO:0000259" key="10">
    <source>
        <dbReference type="PROSITE" id="PS50110"/>
    </source>
</evidence>
<evidence type="ECO:0000256" key="2">
    <source>
        <dbReference type="ARBA" id="ARBA00022490"/>
    </source>
</evidence>
<keyword evidence="5" id="KW-0805">Transcription regulation</keyword>
<feature type="domain" description="Response regulatory" evidence="10">
    <location>
        <begin position="2"/>
        <end position="120"/>
    </location>
</feature>
<evidence type="ECO:0000313" key="11">
    <source>
        <dbReference type="EMBL" id="MDQ0112060.1"/>
    </source>
</evidence>
<sequence length="252" mass="29176">MNIIIVDDEEFIRLGLQKILLKMDLDIQVIGSFSNGMDAWTNIAKLSPGELDVLITDIKMPMMDGLRLIEHIRDKSIAMIVLSGFSEFEYARKALRQGVKDYLLKPIDKAQLYELLVRLKNERQSAKEQDQLGDVSSSQDLSKDKEHYVIEQMKTILEQQYDKNFEMESIAETVGMSGSYLSRLFKQETGETLTDYLIRIRIEKAKQFMSDHPGLKNYEISQLVGYSDPVYFNKLFKKMVGVTPKDYKDKHR</sequence>
<evidence type="ECO:0000256" key="6">
    <source>
        <dbReference type="ARBA" id="ARBA00023125"/>
    </source>
</evidence>
<evidence type="ECO:0000256" key="3">
    <source>
        <dbReference type="ARBA" id="ARBA00022553"/>
    </source>
</evidence>
<gene>
    <name evidence="11" type="ORF">J2T15_001495</name>
</gene>
<evidence type="ECO:0000256" key="4">
    <source>
        <dbReference type="ARBA" id="ARBA00023012"/>
    </source>
</evidence>
<comment type="caution">
    <text evidence="11">The sequence shown here is derived from an EMBL/GenBank/DDBJ whole genome shotgun (WGS) entry which is preliminary data.</text>
</comment>
<keyword evidence="3 8" id="KW-0597">Phosphoprotein</keyword>
<keyword evidence="7" id="KW-0804">Transcription</keyword>
<evidence type="ECO:0000256" key="7">
    <source>
        <dbReference type="ARBA" id="ARBA00023163"/>
    </source>
</evidence>
<dbReference type="Gene3D" id="3.40.50.2300">
    <property type="match status" value="1"/>
</dbReference>
<keyword evidence="12" id="KW-1185">Reference proteome</keyword>
<evidence type="ECO:0000256" key="5">
    <source>
        <dbReference type="ARBA" id="ARBA00023015"/>
    </source>
</evidence>
<dbReference type="SUPFAM" id="SSF52172">
    <property type="entry name" value="CheY-like"/>
    <property type="match status" value="1"/>
</dbReference>
<dbReference type="PANTHER" id="PTHR42713">
    <property type="entry name" value="HISTIDINE KINASE-RELATED"/>
    <property type="match status" value="1"/>
</dbReference>
<dbReference type="Gene3D" id="1.10.10.60">
    <property type="entry name" value="Homeodomain-like"/>
    <property type="match status" value="2"/>
</dbReference>
<dbReference type="SUPFAM" id="SSF46689">
    <property type="entry name" value="Homeodomain-like"/>
    <property type="match status" value="2"/>
</dbReference>
<comment type="subcellular location">
    <subcellularLocation>
        <location evidence="1">Cytoplasm</location>
    </subcellularLocation>
</comment>
<keyword evidence="2" id="KW-0963">Cytoplasm</keyword>
<feature type="modified residue" description="4-aspartylphosphate" evidence="8">
    <location>
        <position position="57"/>
    </location>
</feature>
<feature type="domain" description="HTH araC/xylS-type" evidence="9">
    <location>
        <begin position="151"/>
        <end position="250"/>
    </location>
</feature>
<dbReference type="PANTHER" id="PTHR42713:SF3">
    <property type="entry name" value="TRANSCRIPTIONAL REGULATORY PROTEIN HPTR"/>
    <property type="match status" value="1"/>
</dbReference>
<dbReference type="InterPro" id="IPR011006">
    <property type="entry name" value="CheY-like_superfamily"/>
</dbReference>